<sequence length="297" mass="32705">MKALINTKMAEETPVRELVLKMIDFLNVLEVLGADIDGELQVDIILESLPDSFNQFKLNYNMNKMNLTLAKLLSSLQAAEGIIKSHPSAHVAEESSSKPNPKGKGKEKKKKNPKNSKENVGPKGGVGKGKKGAGSKPKGKCFHCRCLVYMDFLYFTKLVCNFNYIVDKMNKMNLTLAKLLSSLQAAEGIIKSHPSAHVAEGSSSKPNPKGKGKEKKKKNPKNSKENVGPKGGVGKGKKGAGSKPKGKCFHCRCLVYMDFLYFTKLVCNFNYIVELIDLKKKTPLNSTKAETRRNKVT</sequence>
<protein>
    <submittedName>
        <fullName evidence="2">Uncharacterized protein</fullName>
    </submittedName>
</protein>
<dbReference type="EMBL" id="GHES01015821">
    <property type="protein sequence ID" value="MPA46380.1"/>
    <property type="molecule type" value="Transcribed_RNA"/>
</dbReference>
<feature type="region of interest" description="Disordered" evidence="1">
    <location>
        <begin position="87"/>
        <end position="138"/>
    </location>
</feature>
<feature type="region of interest" description="Disordered" evidence="1">
    <location>
        <begin position="194"/>
        <end position="245"/>
    </location>
</feature>
<dbReference type="AlphaFoldDB" id="A0A5B6ZPN4"/>
<organism evidence="2">
    <name type="scientific">Davidia involucrata</name>
    <name type="common">Dove tree</name>
    <dbReference type="NCBI Taxonomy" id="16924"/>
    <lineage>
        <taxon>Eukaryota</taxon>
        <taxon>Viridiplantae</taxon>
        <taxon>Streptophyta</taxon>
        <taxon>Embryophyta</taxon>
        <taxon>Tracheophyta</taxon>
        <taxon>Spermatophyta</taxon>
        <taxon>Magnoliopsida</taxon>
        <taxon>eudicotyledons</taxon>
        <taxon>Gunneridae</taxon>
        <taxon>Pentapetalae</taxon>
        <taxon>asterids</taxon>
        <taxon>Cornales</taxon>
        <taxon>Nyssaceae</taxon>
        <taxon>Davidia</taxon>
    </lineage>
</organism>
<feature type="compositionally biased region" description="Basic residues" evidence="1">
    <location>
        <begin position="101"/>
        <end position="114"/>
    </location>
</feature>
<dbReference type="Pfam" id="PF14223">
    <property type="entry name" value="Retrotran_gag_2"/>
    <property type="match status" value="1"/>
</dbReference>
<gene>
    <name evidence="2" type="ORF">Din_015821</name>
</gene>
<proteinExistence type="predicted"/>
<reference evidence="2" key="1">
    <citation type="submission" date="2019-08" db="EMBL/GenBank/DDBJ databases">
        <title>Reference gene set and small RNA set construction with multiple tissues from Davidia involucrata Baill.</title>
        <authorList>
            <person name="Yang H."/>
            <person name="Zhou C."/>
            <person name="Li G."/>
            <person name="Wang J."/>
            <person name="Gao P."/>
            <person name="Wang M."/>
            <person name="Wang R."/>
            <person name="Zhao Y."/>
        </authorList>
    </citation>
    <scope>NUCLEOTIDE SEQUENCE</scope>
    <source>
        <tissue evidence="2">Mixed with DoveR01_LX</tissue>
    </source>
</reference>
<evidence type="ECO:0000313" key="2">
    <source>
        <dbReference type="EMBL" id="MPA46380.1"/>
    </source>
</evidence>
<name>A0A5B6ZPN4_DAVIN</name>
<feature type="compositionally biased region" description="Basic residues" evidence="1">
    <location>
        <begin position="208"/>
        <end position="221"/>
    </location>
</feature>
<accession>A0A5B6ZPN4</accession>
<feature type="compositionally biased region" description="Basic residues" evidence="1">
    <location>
        <begin position="128"/>
        <end position="138"/>
    </location>
</feature>
<evidence type="ECO:0000256" key="1">
    <source>
        <dbReference type="SAM" id="MobiDB-lite"/>
    </source>
</evidence>
<feature type="compositionally biased region" description="Basic residues" evidence="1">
    <location>
        <begin position="235"/>
        <end position="245"/>
    </location>
</feature>